<comment type="caution">
    <text evidence="5">The sequence shown here is derived from an EMBL/GenBank/DDBJ whole genome shotgun (WGS) entry which is preliminary data.</text>
</comment>
<evidence type="ECO:0000256" key="4">
    <source>
        <dbReference type="ARBA" id="ARBA00023295"/>
    </source>
</evidence>
<dbReference type="InterPro" id="IPR050985">
    <property type="entry name" value="Alpha-glycosidase_related"/>
</dbReference>
<dbReference type="OrthoDB" id="5795902at2759"/>
<keyword evidence="4" id="KW-0326">Glycosidase</keyword>
<dbReference type="InterPro" id="IPR017853">
    <property type="entry name" value="GH"/>
</dbReference>
<dbReference type="AlphaFoldDB" id="A0A8H7R7S3"/>
<dbReference type="SUPFAM" id="SSF51445">
    <property type="entry name" value="(Trans)glycosidases"/>
    <property type="match status" value="1"/>
</dbReference>
<dbReference type="InterPro" id="IPR013785">
    <property type="entry name" value="Aldolase_TIM"/>
</dbReference>
<evidence type="ECO:0000313" key="6">
    <source>
        <dbReference type="Proteomes" id="UP000603453"/>
    </source>
</evidence>
<accession>A0A8H7R7S3</accession>
<dbReference type="PANTHER" id="PTHR43053">
    <property type="entry name" value="GLYCOSIDASE FAMILY 31"/>
    <property type="match status" value="1"/>
</dbReference>
<dbReference type="PANTHER" id="PTHR43053:SF3">
    <property type="entry name" value="ALPHA-GALACTOSIDASE C-RELATED"/>
    <property type="match status" value="1"/>
</dbReference>
<sequence length="743" mass="84369">MSLSPSSFQTAKARVDISYKVIGEKKVIRLKNELLSPGQPFANHTIQVTSEVVRHTDGKGGYMLSIGVRAFKPIEMIHFEATYLADLKDQSMMANGFQSWSQAREFTKNDKIPAIRSSIAWYTQLNLQGDYDIFEHSGKEGLIHSSSYTHFRDVNNVLSFFGSVSENLGYTYFKGDFNNNSLGIYKDVLGKYISENEEVVFVRVFIAQGLDAEAAIWDTYADFYEDKRAIKGNNAANRHVNGWTSWYNYYGDVSEEIINENVEALQKYKYPINIFQIDDGFQTAIGDWLSINDKFPSGMKAVADKIKGAGFKAGLWLAPYAVAFTSRIVKENPEWLITDPETKKPVVAGPNWGGFYALDMYNPGARGYLKHVFDVVLQDWNYDMLKLDFCFAAAMIPRMGKSRGEIMWDAMELIRELVGPEKLVLGCGVPLASAFRKVDYCRIGSDVAPWWEDSKLKLLHVRERVSTANSLVSTLTRWTMSDRMFGNDPDVMILRNLNNKLTPDERYTLCVLNNILGALVFSSDNVSLYGEDEHLLYAATFPKVISHVQSVLEFRHNCFLVKFVVKDNNGTVRRYTTYSNLTEEEQTIYLPESSPDTHILFATDNDMHMSQCDRDEPLFYHPSSATRLKQHETKTFLHVPKPSSDKDEVLLLGTVSHIVPGAELDQFKKDATTGEINITYRDENTRHKKVFASYGVYLHEHRSFVPPVFKVNGVQADYEYIPVAGHGEGRPKSEVLAFVVEKF</sequence>
<protein>
    <recommendedName>
        <fullName evidence="2">alpha-galactosidase</fullName>
        <ecNumber evidence="2">3.2.1.22</ecNumber>
    </recommendedName>
</protein>
<keyword evidence="3" id="KW-0378">Hydrolase</keyword>
<dbReference type="EC" id="3.2.1.22" evidence="2"/>
<evidence type="ECO:0000256" key="1">
    <source>
        <dbReference type="ARBA" id="ARBA00001255"/>
    </source>
</evidence>
<dbReference type="CDD" id="cd14791">
    <property type="entry name" value="GH36"/>
    <property type="match status" value="1"/>
</dbReference>
<dbReference type="Proteomes" id="UP000603453">
    <property type="component" value="Unassembled WGS sequence"/>
</dbReference>
<dbReference type="Gene3D" id="3.20.20.70">
    <property type="entry name" value="Aldolase class I"/>
    <property type="match status" value="1"/>
</dbReference>
<evidence type="ECO:0000313" key="5">
    <source>
        <dbReference type="EMBL" id="KAG2205377.1"/>
    </source>
</evidence>
<proteinExistence type="predicted"/>
<dbReference type="InterPro" id="IPR002252">
    <property type="entry name" value="Glyco_hydro_36"/>
</dbReference>
<dbReference type="Pfam" id="PF02065">
    <property type="entry name" value="Melibiase"/>
    <property type="match status" value="1"/>
</dbReference>
<organism evidence="5 6">
    <name type="scientific">Mucor saturninus</name>
    <dbReference type="NCBI Taxonomy" id="64648"/>
    <lineage>
        <taxon>Eukaryota</taxon>
        <taxon>Fungi</taxon>
        <taxon>Fungi incertae sedis</taxon>
        <taxon>Mucoromycota</taxon>
        <taxon>Mucoromycotina</taxon>
        <taxon>Mucoromycetes</taxon>
        <taxon>Mucorales</taxon>
        <taxon>Mucorineae</taxon>
        <taxon>Mucoraceae</taxon>
        <taxon>Mucor</taxon>
    </lineage>
</organism>
<name>A0A8H7R7S3_9FUNG</name>
<comment type="catalytic activity">
    <reaction evidence="1">
        <text>Hydrolysis of terminal, non-reducing alpha-D-galactose residues in alpha-D-galactosides, including galactose oligosaccharides, galactomannans and galactolipids.</text>
        <dbReference type="EC" id="3.2.1.22"/>
    </reaction>
</comment>
<evidence type="ECO:0000256" key="3">
    <source>
        <dbReference type="ARBA" id="ARBA00022801"/>
    </source>
</evidence>
<dbReference type="EMBL" id="JAEPRD010000037">
    <property type="protein sequence ID" value="KAG2205377.1"/>
    <property type="molecule type" value="Genomic_DNA"/>
</dbReference>
<evidence type="ECO:0000256" key="2">
    <source>
        <dbReference type="ARBA" id="ARBA00012755"/>
    </source>
</evidence>
<dbReference type="GO" id="GO:0004557">
    <property type="term" value="F:alpha-galactosidase activity"/>
    <property type="evidence" value="ECO:0007669"/>
    <property type="project" value="UniProtKB-EC"/>
</dbReference>
<keyword evidence="6" id="KW-1185">Reference proteome</keyword>
<dbReference type="GO" id="GO:0016052">
    <property type="term" value="P:carbohydrate catabolic process"/>
    <property type="evidence" value="ECO:0007669"/>
    <property type="project" value="InterPro"/>
</dbReference>
<gene>
    <name evidence="5" type="ORF">INT47_007162</name>
</gene>
<reference evidence="5" key="1">
    <citation type="submission" date="2020-12" db="EMBL/GenBank/DDBJ databases">
        <title>Metabolic potential, ecology and presence of endohyphal bacteria is reflected in genomic diversity of Mucoromycotina.</title>
        <authorList>
            <person name="Muszewska A."/>
            <person name="Okrasinska A."/>
            <person name="Steczkiewicz K."/>
            <person name="Drgas O."/>
            <person name="Orlowska M."/>
            <person name="Perlinska-Lenart U."/>
            <person name="Aleksandrzak-Piekarczyk T."/>
            <person name="Szatraj K."/>
            <person name="Zielenkiewicz U."/>
            <person name="Pilsyk S."/>
            <person name="Malc E."/>
            <person name="Mieczkowski P."/>
            <person name="Kruszewska J.S."/>
            <person name="Biernat P."/>
            <person name="Pawlowska J."/>
        </authorList>
    </citation>
    <scope>NUCLEOTIDE SEQUENCE</scope>
    <source>
        <strain evidence="5">WA0000017839</strain>
    </source>
</reference>